<evidence type="ECO:0000313" key="3">
    <source>
        <dbReference type="Proteomes" id="UP000183203"/>
    </source>
</evidence>
<dbReference type="AlphaFoldDB" id="A0A1G6NSD5"/>
<dbReference type="InterPro" id="IPR041657">
    <property type="entry name" value="HTH_17"/>
</dbReference>
<dbReference type="SUPFAM" id="SSF46955">
    <property type="entry name" value="Putative DNA-binding domain"/>
    <property type="match status" value="1"/>
</dbReference>
<dbReference type="RefSeq" id="WP_058232971.1">
    <property type="nucleotide sequence ID" value="NZ_FMYG01000006.1"/>
</dbReference>
<accession>A0A1G6NSD5</accession>
<reference evidence="2 3" key="1">
    <citation type="submission" date="2016-09" db="EMBL/GenBank/DDBJ databases">
        <authorList>
            <person name="Capua I."/>
            <person name="De Benedictis P."/>
            <person name="Joannis T."/>
            <person name="Lombin L.H."/>
            <person name="Cattoli G."/>
        </authorList>
    </citation>
    <scope>NUCLEOTIDE SEQUENCE [LARGE SCALE GENOMIC DNA]</scope>
    <source>
        <strain evidence="2 3">NIO-1002</strain>
    </source>
</reference>
<dbReference type="OrthoDB" id="5079646at2"/>
<evidence type="ECO:0000313" key="2">
    <source>
        <dbReference type="EMBL" id="SDC70880.1"/>
    </source>
</evidence>
<name>A0A1G6NSD5_9MICO</name>
<evidence type="ECO:0000259" key="1">
    <source>
        <dbReference type="Pfam" id="PF12728"/>
    </source>
</evidence>
<dbReference type="Proteomes" id="UP000183203">
    <property type="component" value="Unassembled WGS sequence"/>
</dbReference>
<feature type="domain" description="Helix-turn-helix" evidence="1">
    <location>
        <begin position="9"/>
        <end position="52"/>
    </location>
</feature>
<protein>
    <recommendedName>
        <fullName evidence="1">Helix-turn-helix domain-containing protein</fullName>
    </recommendedName>
</protein>
<proteinExistence type="predicted"/>
<dbReference type="InterPro" id="IPR009061">
    <property type="entry name" value="DNA-bd_dom_put_sf"/>
</dbReference>
<gene>
    <name evidence="2" type="ORF">SAMN05216418_2839</name>
</gene>
<organism evidence="2 3">
    <name type="scientific">Microbacterium enclense</name>
    <dbReference type="NCBI Taxonomy" id="993073"/>
    <lineage>
        <taxon>Bacteria</taxon>
        <taxon>Bacillati</taxon>
        <taxon>Actinomycetota</taxon>
        <taxon>Actinomycetes</taxon>
        <taxon>Micrococcales</taxon>
        <taxon>Microbacteriaceae</taxon>
        <taxon>Microbacterium</taxon>
    </lineage>
</organism>
<dbReference type="Pfam" id="PF12728">
    <property type="entry name" value="HTH_17"/>
    <property type="match status" value="1"/>
</dbReference>
<dbReference type="EMBL" id="FMYG01000006">
    <property type="protein sequence ID" value="SDC70880.1"/>
    <property type="molecule type" value="Genomic_DNA"/>
</dbReference>
<sequence length="71" mass="7754">MADVQLPAWITVKVAAAVVGKAERTVYRWIDRGLLATDTDGEGRTLVPSKAVGRVALTQKRGRPRGIPTRR</sequence>